<sequence>MENYLRIEESGAANQIESLRLKRPARRCIYYSEECCSAPNLRFEACRTCYRVSPQLAVKRLFEVIRKMATDLLKLTGKEPGQFPQH</sequence>
<gene>
    <name evidence="1" type="ORF">A2625_03900</name>
</gene>
<evidence type="ECO:0000313" key="1">
    <source>
        <dbReference type="EMBL" id="OGB89292.1"/>
    </source>
</evidence>
<evidence type="ECO:0000313" key="2">
    <source>
        <dbReference type="Proteomes" id="UP000178724"/>
    </source>
</evidence>
<dbReference type="AlphaFoldDB" id="A0A1F4Q204"/>
<name>A0A1F4Q204_UNCSA</name>
<comment type="caution">
    <text evidence="1">The sequence shown here is derived from an EMBL/GenBank/DDBJ whole genome shotgun (WGS) entry which is preliminary data.</text>
</comment>
<protein>
    <submittedName>
        <fullName evidence="1">Uncharacterized protein</fullName>
    </submittedName>
</protein>
<organism evidence="1 2">
    <name type="scientific">candidate division WOR-1 bacterium RIFCSPHIGHO2_01_FULL_53_15</name>
    <dbReference type="NCBI Taxonomy" id="1802564"/>
    <lineage>
        <taxon>Bacteria</taxon>
        <taxon>Bacillati</taxon>
        <taxon>Saganbacteria</taxon>
    </lineage>
</organism>
<reference evidence="1 2" key="1">
    <citation type="journal article" date="2016" name="Nat. Commun.">
        <title>Thousands of microbial genomes shed light on interconnected biogeochemical processes in an aquifer system.</title>
        <authorList>
            <person name="Anantharaman K."/>
            <person name="Brown C.T."/>
            <person name="Hug L.A."/>
            <person name="Sharon I."/>
            <person name="Castelle C.J."/>
            <person name="Probst A.J."/>
            <person name="Thomas B.C."/>
            <person name="Singh A."/>
            <person name="Wilkins M.J."/>
            <person name="Karaoz U."/>
            <person name="Brodie E.L."/>
            <person name="Williams K.H."/>
            <person name="Hubbard S.S."/>
            <person name="Banfield J.F."/>
        </authorList>
    </citation>
    <scope>NUCLEOTIDE SEQUENCE [LARGE SCALE GENOMIC DNA]</scope>
</reference>
<accession>A0A1F4Q204</accession>
<dbReference type="Proteomes" id="UP000178724">
    <property type="component" value="Unassembled WGS sequence"/>
</dbReference>
<proteinExistence type="predicted"/>
<dbReference type="EMBL" id="METM01000027">
    <property type="protein sequence ID" value="OGB89292.1"/>
    <property type="molecule type" value="Genomic_DNA"/>
</dbReference>